<keyword evidence="8" id="KW-1185">Reference proteome</keyword>
<proteinExistence type="inferred from homology"/>
<gene>
    <name evidence="7" type="ORF">K457DRAFT_36728</name>
</gene>
<keyword evidence="4 6" id="KW-0472">Membrane</keyword>
<feature type="transmembrane region" description="Helical" evidence="6">
    <location>
        <begin position="101"/>
        <end position="120"/>
    </location>
</feature>
<dbReference type="AlphaFoldDB" id="A0A197JDI0"/>
<feature type="transmembrane region" description="Helical" evidence="6">
    <location>
        <begin position="67"/>
        <end position="89"/>
    </location>
</feature>
<evidence type="ECO:0000256" key="4">
    <source>
        <dbReference type="ARBA" id="ARBA00023136"/>
    </source>
</evidence>
<comment type="similarity">
    <text evidence="5">Belongs to the TMEM179 family.</text>
</comment>
<dbReference type="Proteomes" id="UP000078512">
    <property type="component" value="Unassembled WGS sequence"/>
</dbReference>
<keyword evidence="2 6" id="KW-0812">Transmembrane</keyword>
<evidence type="ECO:0000256" key="5">
    <source>
        <dbReference type="ARBA" id="ARBA00093776"/>
    </source>
</evidence>
<sequence>MLNTSNARIRLGLSLVCLAFIFILSLVIMGTVGVNGHITFENLNDGCLLYMSIDDNKVASYNNGYCLFPIIGGAITCVTSLLFMAYWVMILRRRDDFAPRIVSMALLATSVVMALFSFAICGEIGIGLNKACGALVPGQKLAQCRSIKNFAALYAAQVCAGLMGGFWLAALVVEWIQYKKRPSVLSTSSDPISQTTVLPHHS</sequence>
<accession>A0A197JDI0</accession>
<evidence type="ECO:0000313" key="8">
    <source>
        <dbReference type="Proteomes" id="UP000078512"/>
    </source>
</evidence>
<evidence type="ECO:0000313" key="7">
    <source>
        <dbReference type="EMBL" id="OAQ23187.1"/>
    </source>
</evidence>
<name>A0A197JDI0_9FUNG</name>
<dbReference type="InterPro" id="IPR059010">
    <property type="entry name" value="TMEM179-179B"/>
</dbReference>
<evidence type="ECO:0000256" key="6">
    <source>
        <dbReference type="SAM" id="Phobius"/>
    </source>
</evidence>
<dbReference type="OrthoDB" id="2421160at2759"/>
<feature type="transmembrane region" description="Helical" evidence="6">
    <location>
        <begin position="12"/>
        <end position="34"/>
    </location>
</feature>
<keyword evidence="3 6" id="KW-1133">Transmembrane helix</keyword>
<organism evidence="7 8">
    <name type="scientific">Linnemannia elongata AG-77</name>
    <dbReference type="NCBI Taxonomy" id="1314771"/>
    <lineage>
        <taxon>Eukaryota</taxon>
        <taxon>Fungi</taxon>
        <taxon>Fungi incertae sedis</taxon>
        <taxon>Mucoromycota</taxon>
        <taxon>Mortierellomycotina</taxon>
        <taxon>Mortierellomycetes</taxon>
        <taxon>Mortierellales</taxon>
        <taxon>Mortierellaceae</taxon>
        <taxon>Linnemannia</taxon>
    </lineage>
</organism>
<evidence type="ECO:0000256" key="2">
    <source>
        <dbReference type="ARBA" id="ARBA00022692"/>
    </source>
</evidence>
<evidence type="ECO:0000256" key="1">
    <source>
        <dbReference type="ARBA" id="ARBA00004141"/>
    </source>
</evidence>
<dbReference type="EMBL" id="KV442127">
    <property type="protein sequence ID" value="OAQ23187.1"/>
    <property type="molecule type" value="Genomic_DNA"/>
</dbReference>
<feature type="transmembrane region" description="Helical" evidence="6">
    <location>
        <begin position="151"/>
        <end position="173"/>
    </location>
</feature>
<dbReference type="Pfam" id="PF26158">
    <property type="entry name" value="Claudin_TMEM179-179B"/>
    <property type="match status" value="1"/>
</dbReference>
<comment type="subcellular location">
    <subcellularLocation>
        <location evidence="1">Membrane</location>
        <topology evidence="1">Multi-pass membrane protein</topology>
    </subcellularLocation>
</comment>
<evidence type="ECO:0008006" key="9">
    <source>
        <dbReference type="Google" id="ProtNLM"/>
    </source>
</evidence>
<protein>
    <recommendedName>
        <fullName evidence="9">MARVEL domain-containing protein</fullName>
    </recommendedName>
</protein>
<reference evidence="7 8" key="1">
    <citation type="submission" date="2016-05" db="EMBL/GenBank/DDBJ databases">
        <title>Genome sequencing reveals origins of a unique bacterial endosymbiosis in the earliest lineages of terrestrial Fungi.</title>
        <authorList>
            <consortium name="DOE Joint Genome Institute"/>
            <person name="Uehling J."/>
            <person name="Gryganskyi A."/>
            <person name="Hameed K."/>
            <person name="Tschaplinski T."/>
            <person name="Misztal P."/>
            <person name="Wu S."/>
            <person name="Desiro A."/>
            <person name="Vande Pol N."/>
            <person name="Du Z.-Y."/>
            <person name="Zienkiewicz A."/>
            <person name="Zienkiewicz K."/>
            <person name="Morin E."/>
            <person name="Tisserant E."/>
            <person name="Splivallo R."/>
            <person name="Hainaut M."/>
            <person name="Henrissat B."/>
            <person name="Ohm R."/>
            <person name="Kuo A."/>
            <person name="Yan J."/>
            <person name="Lipzen A."/>
            <person name="Nolan M."/>
            <person name="Labutti K."/>
            <person name="Barry K."/>
            <person name="Goldstein A."/>
            <person name="Labbe J."/>
            <person name="Schadt C."/>
            <person name="Tuskan G."/>
            <person name="Grigoriev I."/>
            <person name="Martin F."/>
            <person name="Vilgalys R."/>
            <person name="Bonito G."/>
        </authorList>
    </citation>
    <scope>NUCLEOTIDE SEQUENCE [LARGE SCALE GENOMIC DNA]</scope>
    <source>
        <strain evidence="7 8">AG-77</strain>
    </source>
</reference>
<evidence type="ECO:0000256" key="3">
    <source>
        <dbReference type="ARBA" id="ARBA00022989"/>
    </source>
</evidence>